<dbReference type="InterPro" id="IPR043502">
    <property type="entry name" value="DNA/RNA_pol_sf"/>
</dbReference>
<evidence type="ECO:0000313" key="2">
    <source>
        <dbReference type="EMBL" id="RDY00625.1"/>
    </source>
</evidence>
<comment type="caution">
    <text evidence="2">The sequence shown here is derived from an EMBL/GenBank/DDBJ whole genome shotgun (WGS) entry which is preliminary data.</text>
</comment>
<name>A0A371HCY5_MUCPR</name>
<evidence type="ECO:0000313" key="3">
    <source>
        <dbReference type="Proteomes" id="UP000257109"/>
    </source>
</evidence>
<evidence type="ECO:0000259" key="1">
    <source>
        <dbReference type="Pfam" id="PF00078"/>
    </source>
</evidence>
<dbReference type="InterPro" id="IPR043128">
    <property type="entry name" value="Rev_trsase/Diguanyl_cyclase"/>
</dbReference>
<dbReference type="InterPro" id="IPR053134">
    <property type="entry name" value="RNA-dir_DNA_polymerase"/>
</dbReference>
<reference evidence="2" key="1">
    <citation type="submission" date="2018-05" db="EMBL/GenBank/DDBJ databases">
        <title>Draft genome of Mucuna pruriens seed.</title>
        <authorList>
            <person name="Nnadi N.E."/>
            <person name="Vos R."/>
            <person name="Hasami M.H."/>
            <person name="Devisetty U.K."/>
            <person name="Aguiy J.C."/>
        </authorList>
    </citation>
    <scope>NUCLEOTIDE SEQUENCE [LARGE SCALE GENOMIC DNA]</scope>
    <source>
        <strain evidence="2">JCA_2017</strain>
    </source>
</reference>
<dbReference type="InterPro" id="IPR000477">
    <property type="entry name" value="RT_dom"/>
</dbReference>
<dbReference type="Gene3D" id="3.10.10.10">
    <property type="entry name" value="HIV Type 1 Reverse Transcriptase, subunit A, domain 1"/>
    <property type="match status" value="1"/>
</dbReference>
<protein>
    <recommendedName>
        <fullName evidence="1">Reverse transcriptase domain-containing protein</fullName>
    </recommendedName>
</protein>
<feature type="domain" description="Reverse transcriptase" evidence="1">
    <location>
        <begin position="157"/>
        <end position="227"/>
    </location>
</feature>
<proteinExistence type="predicted"/>
<keyword evidence="3" id="KW-1185">Reference proteome</keyword>
<dbReference type="Proteomes" id="UP000257109">
    <property type="component" value="Unassembled WGS sequence"/>
</dbReference>
<gene>
    <name evidence="2" type="ORF">CR513_16163</name>
</gene>
<dbReference type="CDD" id="cd01647">
    <property type="entry name" value="RT_LTR"/>
    <property type="match status" value="1"/>
</dbReference>
<dbReference type="STRING" id="157652.A0A371HCY5"/>
<dbReference type="AlphaFoldDB" id="A0A371HCY5"/>
<dbReference type="PANTHER" id="PTHR24559:SF444">
    <property type="entry name" value="REVERSE TRANSCRIPTASE DOMAIN-CONTAINING PROTEIN"/>
    <property type="match status" value="1"/>
</dbReference>
<dbReference type="PANTHER" id="PTHR24559">
    <property type="entry name" value="TRANSPOSON TY3-I GAG-POL POLYPROTEIN"/>
    <property type="match status" value="1"/>
</dbReference>
<feature type="non-terminal residue" evidence="2">
    <location>
        <position position="1"/>
    </location>
</feature>
<dbReference type="Pfam" id="PF00078">
    <property type="entry name" value="RVT_1"/>
    <property type="match status" value="1"/>
</dbReference>
<accession>A0A371HCY5</accession>
<dbReference type="OrthoDB" id="1928766at2759"/>
<dbReference type="Gene3D" id="3.30.70.270">
    <property type="match status" value="1"/>
</dbReference>
<dbReference type="SUPFAM" id="SSF56672">
    <property type="entry name" value="DNA/RNA polymerases"/>
    <property type="match status" value="1"/>
</dbReference>
<dbReference type="EMBL" id="QJKJ01002947">
    <property type="protein sequence ID" value="RDY00625.1"/>
    <property type="molecule type" value="Genomic_DNA"/>
</dbReference>
<sequence>MNTTPPRNNSHYIRRKGDLKNEGRAQVHFLDLDPRLDQEDIRPHLGEDLKEVQIGLDMHHKTKIGGSLDAKTKELIQILTENWDVFAWSLEDMPKIDPDFLCHRLSITPGMRPMCQNKRRLGEEKRREAREETTKLLQAQFVREVRYPSWLANVVMVRKASGKWRMCTNYTNLNKACMKDPYPLPSIDDLVDGASGCRLLSFMDAYSKYNQIRMHPSDESKMTFITNEGKFLGFMLTRRGIEANPKKCEAVIKMRSPKSVKEVQ</sequence>
<organism evidence="2 3">
    <name type="scientific">Mucuna pruriens</name>
    <name type="common">Velvet bean</name>
    <name type="synonym">Dolichos pruriens</name>
    <dbReference type="NCBI Taxonomy" id="157652"/>
    <lineage>
        <taxon>Eukaryota</taxon>
        <taxon>Viridiplantae</taxon>
        <taxon>Streptophyta</taxon>
        <taxon>Embryophyta</taxon>
        <taxon>Tracheophyta</taxon>
        <taxon>Spermatophyta</taxon>
        <taxon>Magnoliopsida</taxon>
        <taxon>eudicotyledons</taxon>
        <taxon>Gunneridae</taxon>
        <taxon>Pentapetalae</taxon>
        <taxon>rosids</taxon>
        <taxon>fabids</taxon>
        <taxon>Fabales</taxon>
        <taxon>Fabaceae</taxon>
        <taxon>Papilionoideae</taxon>
        <taxon>50 kb inversion clade</taxon>
        <taxon>NPAAA clade</taxon>
        <taxon>indigoferoid/millettioid clade</taxon>
        <taxon>Phaseoleae</taxon>
        <taxon>Mucuna</taxon>
    </lineage>
</organism>